<reference evidence="1" key="2">
    <citation type="journal article" date="2021" name="PeerJ">
        <title>Extensive microbial diversity within the chicken gut microbiome revealed by metagenomics and culture.</title>
        <authorList>
            <person name="Gilroy R."/>
            <person name="Ravi A."/>
            <person name="Getino M."/>
            <person name="Pursley I."/>
            <person name="Horton D.L."/>
            <person name="Alikhan N.F."/>
            <person name="Baker D."/>
            <person name="Gharbi K."/>
            <person name="Hall N."/>
            <person name="Watson M."/>
            <person name="Adriaenssens E.M."/>
            <person name="Foster-Nyarko E."/>
            <person name="Jarju S."/>
            <person name="Secka A."/>
            <person name="Antonio M."/>
            <person name="Oren A."/>
            <person name="Chaudhuri R.R."/>
            <person name="La Ragione R."/>
            <person name="Hildebrand F."/>
            <person name="Pallen M.J."/>
        </authorList>
    </citation>
    <scope>NUCLEOTIDE SEQUENCE</scope>
    <source>
        <strain evidence="1">ChiHecec3B27-6122</strain>
    </source>
</reference>
<organism evidence="1 2">
    <name type="scientific">Candidatus Scatomorpha pullistercoris</name>
    <dbReference type="NCBI Taxonomy" id="2840929"/>
    <lineage>
        <taxon>Bacteria</taxon>
        <taxon>Bacillati</taxon>
        <taxon>Bacillota</taxon>
        <taxon>Clostridia</taxon>
        <taxon>Eubacteriales</taxon>
        <taxon>Candidatus Scatomorpha</taxon>
    </lineage>
</organism>
<proteinExistence type="predicted"/>
<dbReference type="EMBL" id="DVJS01000145">
    <property type="protein sequence ID" value="HIS97484.1"/>
    <property type="molecule type" value="Genomic_DNA"/>
</dbReference>
<evidence type="ECO:0000313" key="1">
    <source>
        <dbReference type="EMBL" id="HIS97484.1"/>
    </source>
</evidence>
<gene>
    <name evidence="1" type="ORF">IAD42_05860</name>
</gene>
<dbReference type="AlphaFoldDB" id="A0A9D1G699"/>
<protein>
    <submittedName>
        <fullName evidence="1">Uncharacterized protein</fullName>
    </submittedName>
</protein>
<reference evidence="1" key="1">
    <citation type="submission" date="2020-10" db="EMBL/GenBank/DDBJ databases">
        <authorList>
            <person name="Gilroy R."/>
        </authorList>
    </citation>
    <scope>NUCLEOTIDE SEQUENCE</scope>
    <source>
        <strain evidence="1">ChiHecec3B27-6122</strain>
    </source>
</reference>
<accession>A0A9D1G699</accession>
<comment type="caution">
    <text evidence="1">The sequence shown here is derived from an EMBL/GenBank/DDBJ whole genome shotgun (WGS) entry which is preliminary data.</text>
</comment>
<sequence>MFWKILLCAVAAGLVVVFIWSLRGSLLLPVRCGRNTALDILLRVSGSEPRLEETVCALMWLRENGTLRGRIVIDDCGMDEETRELARLLTKRWDCVCLGMDGEEWTNGKNSASSQAES</sequence>
<name>A0A9D1G699_9FIRM</name>
<evidence type="ECO:0000313" key="2">
    <source>
        <dbReference type="Proteomes" id="UP000886876"/>
    </source>
</evidence>
<dbReference type="Proteomes" id="UP000886876">
    <property type="component" value="Unassembled WGS sequence"/>
</dbReference>